<dbReference type="Proteomes" id="UP000516314">
    <property type="component" value="Chromosome 1"/>
</dbReference>
<dbReference type="InterPro" id="IPR056440">
    <property type="entry name" value="Zn-ribbon_GIR1"/>
</dbReference>
<feature type="domain" description="GIR1-like zinc ribbon" evidence="2">
    <location>
        <begin position="215"/>
        <end position="245"/>
    </location>
</feature>
<dbReference type="AlphaFoldDB" id="A0A7G2DR33"/>
<accession>A0A7G2DR33</accession>
<evidence type="ECO:0000256" key="1">
    <source>
        <dbReference type="SAM" id="MobiDB-lite"/>
    </source>
</evidence>
<dbReference type="Pfam" id="PF24747">
    <property type="entry name" value="Zn-ribbon_GIR1"/>
    <property type="match status" value="1"/>
</dbReference>
<protein>
    <submittedName>
        <fullName evidence="3">(thale cress) hypothetical protein</fullName>
    </submittedName>
</protein>
<organism evidence="3 4">
    <name type="scientific">Arabidopsis thaliana</name>
    <name type="common">Mouse-ear cress</name>
    <dbReference type="NCBI Taxonomy" id="3702"/>
    <lineage>
        <taxon>Eukaryota</taxon>
        <taxon>Viridiplantae</taxon>
        <taxon>Streptophyta</taxon>
        <taxon>Embryophyta</taxon>
        <taxon>Tracheophyta</taxon>
        <taxon>Spermatophyta</taxon>
        <taxon>Magnoliopsida</taxon>
        <taxon>eudicotyledons</taxon>
        <taxon>Gunneridae</taxon>
        <taxon>Pentapetalae</taxon>
        <taxon>rosids</taxon>
        <taxon>malvids</taxon>
        <taxon>Brassicales</taxon>
        <taxon>Brassicaceae</taxon>
        <taxon>Camelineae</taxon>
        <taxon>Arabidopsis</taxon>
    </lineage>
</organism>
<dbReference type="PANTHER" id="PTHR33177:SF44">
    <property type="entry name" value="F3O9.30"/>
    <property type="match status" value="1"/>
</dbReference>
<reference evidence="3 4" key="1">
    <citation type="submission" date="2020-09" db="EMBL/GenBank/DDBJ databases">
        <authorList>
            <person name="Ashkenazy H."/>
        </authorList>
    </citation>
    <scope>NUCLEOTIDE SEQUENCE [LARGE SCALE GENOMIC DNA]</scope>
    <source>
        <strain evidence="4">cv. Cdm-0</strain>
    </source>
</reference>
<proteinExistence type="predicted"/>
<evidence type="ECO:0000313" key="3">
    <source>
        <dbReference type="EMBL" id="CAD5312897.1"/>
    </source>
</evidence>
<dbReference type="PANTHER" id="PTHR33177">
    <property type="entry name" value="PUTATIVE-RELATED"/>
    <property type="match status" value="1"/>
</dbReference>
<name>A0A7G2DR33_ARATH</name>
<dbReference type="InterPro" id="IPR055281">
    <property type="entry name" value="GIR1-2/SIED1"/>
</dbReference>
<feature type="region of interest" description="Disordered" evidence="1">
    <location>
        <begin position="84"/>
        <end position="134"/>
    </location>
</feature>
<gene>
    <name evidence="3" type="ORF">AT9943_LOCUS1422</name>
</gene>
<evidence type="ECO:0000259" key="2">
    <source>
        <dbReference type="Pfam" id="PF24747"/>
    </source>
</evidence>
<evidence type="ECO:0000313" key="4">
    <source>
        <dbReference type="Proteomes" id="UP000516314"/>
    </source>
</evidence>
<sequence length="260" mass="27998">MAADVSSLVRILSRFKDDRTVVKDSTGPRSTVALMTRDLLGIGGCVGGGGGGDEQSLELDLDVQVPNGWEKRLDLKSGKVYLQQQCNSTSSSSSSHHHHHHHEDQTNQTVPRFQDLNVPPISDKSPAKPLLSLFDDDDDTSLELKLVPSSISRPLPPPLSSFSPNQSLSYLSSVCTLDKVKSALERAEKDTKKRQSPDDDGVYDGTASATATAASQVAAGCPGCLSYVFVAKNNPKCPRCHSFVPLPAMKKPKIDLNISM</sequence>
<dbReference type="EMBL" id="LR881466">
    <property type="protein sequence ID" value="CAD5312897.1"/>
    <property type="molecule type" value="Genomic_DNA"/>
</dbReference>